<protein>
    <submittedName>
        <fullName evidence="1">Uncharacterized protein</fullName>
    </submittedName>
</protein>
<evidence type="ECO:0000313" key="1">
    <source>
        <dbReference type="EMBL" id="EEF30452.1"/>
    </source>
</evidence>
<sequence>MGIVEEARNVKVLGSGDQSCTFIGHSALNMVGAIASVSRTDLFSKLIMLSAKAKN</sequence>
<dbReference type="InParanoid" id="B9T111"/>
<dbReference type="AlphaFoldDB" id="B9T111"/>
<organism evidence="1 2">
    <name type="scientific">Ricinus communis</name>
    <name type="common">Castor bean</name>
    <dbReference type="NCBI Taxonomy" id="3988"/>
    <lineage>
        <taxon>Eukaryota</taxon>
        <taxon>Viridiplantae</taxon>
        <taxon>Streptophyta</taxon>
        <taxon>Embryophyta</taxon>
        <taxon>Tracheophyta</taxon>
        <taxon>Spermatophyta</taxon>
        <taxon>Magnoliopsida</taxon>
        <taxon>eudicotyledons</taxon>
        <taxon>Gunneridae</taxon>
        <taxon>Pentapetalae</taxon>
        <taxon>rosids</taxon>
        <taxon>fabids</taxon>
        <taxon>Malpighiales</taxon>
        <taxon>Euphorbiaceae</taxon>
        <taxon>Acalyphoideae</taxon>
        <taxon>Acalypheae</taxon>
        <taxon>Ricinus</taxon>
    </lineage>
</organism>
<keyword evidence="2" id="KW-1185">Reference proteome</keyword>
<proteinExistence type="predicted"/>
<accession>B9T111</accession>
<name>B9T111_RICCO</name>
<gene>
    <name evidence="1" type="ORF">RCOM_0459160</name>
</gene>
<dbReference type="Proteomes" id="UP000008311">
    <property type="component" value="Unassembled WGS sequence"/>
</dbReference>
<reference evidence="2" key="1">
    <citation type="journal article" date="2010" name="Nat. Biotechnol.">
        <title>Draft genome sequence of the oilseed species Ricinus communis.</title>
        <authorList>
            <person name="Chan A.P."/>
            <person name="Crabtree J."/>
            <person name="Zhao Q."/>
            <person name="Lorenzi H."/>
            <person name="Orvis J."/>
            <person name="Puiu D."/>
            <person name="Melake-Berhan A."/>
            <person name="Jones K.M."/>
            <person name="Redman J."/>
            <person name="Chen G."/>
            <person name="Cahoon E.B."/>
            <person name="Gedil M."/>
            <person name="Stanke M."/>
            <person name="Haas B.J."/>
            <person name="Wortman J.R."/>
            <person name="Fraser-Liggett C.M."/>
            <person name="Ravel J."/>
            <person name="Rabinowicz P.D."/>
        </authorList>
    </citation>
    <scope>NUCLEOTIDE SEQUENCE [LARGE SCALE GENOMIC DNA]</scope>
    <source>
        <strain evidence="2">cv. Hale</strain>
    </source>
</reference>
<evidence type="ECO:0000313" key="2">
    <source>
        <dbReference type="Proteomes" id="UP000008311"/>
    </source>
</evidence>
<dbReference type="EMBL" id="EQ974321">
    <property type="protein sequence ID" value="EEF30452.1"/>
    <property type="molecule type" value="Genomic_DNA"/>
</dbReference>